<dbReference type="Pfam" id="PF02592">
    <property type="entry name" value="Vut_1"/>
    <property type="match status" value="1"/>
</dbReference>
<dbReference type="GO" id="GO:0022857">
    <property type="term" value="F:transmembrane transporter activity"/>
    <property type="evidence" value="ECO:0007669"/>
    <property type="project" value="UniProtKB-UniRule"/>
</dbReference>
<feature type="transmembrane region" description="Helical" evidence="1">
    <location>
        <begin position="126"/>
        <end position="148"/>
    </location>
</feature>
<feature type="transmembrane region" description="Helical" evidence="1">
    <location>
        <begin position="6"/>
        <end position="22"/>
    </location>
</feature>
<sequence length="233" mass="25338">MLNFVLWAVVTLAAVTLTVITSRRYGIEIAVGIFSTLTVLANILANKIVAVGSFIVPAGVIVYSTTFLVTDVISEVYGKEVAKKAVICGFLANLIALMSLNLVLIWEPAPFAIEVSEAFSKALSQTPRIIIASLIAYIVSQMHDVYAFHFWKKVTKGKYLWLRNNASTVVSQAIDTTIFITLAFYGTFPLQTIAGMIFGQYIVKVIIALLDTPFIYIASSFMKTASSSPSGCS</sequence>
<dbReference type="PaxDb" id="572546-Arcpr_1331"/>
<comment type="function">
    <text evidence="1">Involved in the import of queuosine (Q) precursors, required for Q precursor salvage.</text>
</comment>
<dbReference type="AlphaFoldDB" id="D2RE36"/>
<organism evidence="2 3">
    <name type="scientific">Archaeoglobus profundus (strain DSM 5631 / JCM 9629 / NBRC 100127 / Av18)</name>
    <dbReference type="NCBI Taxonomy" id="572546"/>
    <lineage>
        <taxon>Archaea</taxon>
        <taxon>Methanobacteriati</taxon>
        <taxon>Methanobacteriota</taxon>
        <taxon>Archaeoglobi</taxon>
        <taxon>Archaeoglobales</taxon>
        <taxon>Archaeoglobaceae</taxon>
        <taxon>Archaeoglobus</taxon>
    </lineage>
</organism>
<dbReference type="EMBL" id="CP001857">
    <property type="protein sequence ID" value="ADB58380.1"/>
    <property type="molecule type" value="Genomic_DNA"/>
</dbReference>
<dbReference type="RefSeq" id="WP_012940716.1">
    <property type="nucleotide sequence ID" value="NC_013741.1"/>
</dbReference>
<dbReference type="PANTHER" id="PTHR34300">
    <property type="entry name" value="QUEUOSINE PRECURSOR TRANSPORTER-RELATED"/>
    <property type="match status" value="1"/>
</dbReference>
<dbReference type="OrthoDB" id="82146at2157"/>
<evidence type="ECO:0000313" key="2">
    <source>
        <dbReference type="EMBL" id="ADB58380.1"/>
    </source>
</evidence>
<feature type="transmembrane region" description="Helical" evidence="1">
    <location>
        <begin position="54"/>
        <end position="73"/>
    </location>
</feature>
<comment type="similarity">
    <text evidence="1">Belongs to the vitamin uptake transporter (VUT/ECF) (TC 2.A.88) family. Q precursor transporter subfamily.</text>
</comment>
<keyword evidence="1" id="KW-0813">Transport</keyword>
<keyword evidence="1" id="KW-1003">Cell membrane</keyword>
<keyword evidence="1" id="KW-1133">Transmembrane helix</keyword>
<keyword evidence="1" id="KW-0812">Transmembrane</keyword>
<feature type="transmembrane region" description="Helical" evidence="1">
    <location>
        <begin position="29"/>
        <end position="48"/>
    </location>
</feature>
<dbReference type="GeneID" id="8740018"/>
<dbReference type="KEGG" id="apo:Arcpr_1331"/>
<feature type="transmembrane region" description="Helical" evidence="1">
    <location>
        <begin position="194"/>
        <end position="218"/>
    </location>
</feature>
<protein>
    <recommendedName>
        <fullName evidence="1">Probable queuosine precursor transporter</fullName>
        <shortName evidence="1">Q precursor transporter</shortName>
    </recommendedName>
</protein>
<feature type="transmembrane region" description="Helical" evidence="1">
    <location>
        <begin position="85"/>
        <end position="106"/>
    </location>
</feature>
<name>D2RE36_ARCPA</name>
<comment type="subcellular location">
    <subcellularLocation>
        <location evidence="1">Cell membrane</location>
        <topology evidence="1">Multi-pass membrane protein</topology>
    </subcellularLocation>
</comment>
<gene>
    <name evidence="2" type="ordered locus">Arcpr_1331</name>
</gene>
<dbReference type="Proteomes" id="UP000001901">
    <property type="component" value="Chromosome"/>
</dbReference>
<evidence type="ECO:0000256" key="1">
    <source>
        <dbReference type="HAMAP-Rule" id="MF_02088"/>
    </source>
</evidence>
<dbReference type="eggNOG" id="arCOG04284">
    <property type="taxonomic scope" value="Archaea"/>
</dbReference>
<evidence type="ECO:0000313" key="3">
    <source>
        <dbReference type="Proteomes" id="UP000001901"/>
    </source>
</evidence>
<feature type="transmembrane region" description="Helical" evidence="1">
    <location>
        <begin position="169"/>
        <end position="188"/>
    </location>
</feature>
<dbReference type="GO" id="GO:0005886">
    <property type="term" value="C:plasma membrane"/>
    <property type="evidence" value="ECO:0007669"/>
    <property type="project" value="UniProtKB-SubCell"/>
</dbReference>
<dbReference type="PANTHER" id="PTHR34300:SF2">
    <property type="entry name" value="QUEUOSINE PRECURSOR TRANSPORTER-RELATED"/>
    <property type="match status" value="1"/>
</dbReference>
<dbReference type="STRING" id="572546.Arcpr_1331"/>
<reference evidence="2 3" key="1">
    <citation type="journal article" date="2010" name="Stand. Genomic Sci.">
        <title>Complete genome sequence of Archaeoglobus profundus type strain (AV18).</title>
        <authorList>
            <person name="von Jan M."/>
            <person name="Lapidus A."/>
            <person name="Del Rio T.G."/>
            <person name="Copeland A."/>
            <person name="Tice H."/>
            <person name="Cheng J.F."/>
            <person name="Lucas S."/>
            <person name="Chen F."/>
            <person name="Nolan M."/>
            <person name="Goodwin L."/>
            <person name="Han C."/>
            <person name="Pitluck S."/>
            <person name="Liolios K."/>
            <person name="Ivanova N."/>
            <person name="Mavromatis K."/>
            <person name="Ovchinnikova G."/>
            <person name="Chertkov O."/>
            <person name="Pati A."/>
            <person name="Chen A."/>
            <person name="Palaniappan K."/>
            <person name="Land M."/>
            <person name="Hauser L."/>
            <person name="Chang Y.J."/>
            <person name="Jeffries C.D."/>
            <person name="Saunders E."/>
            <person name="Brettin T."/>
            <person name="Detter J.C."/>
            <person name="Chain P."/>
            <person name="Eichinger K."/>
            <person name="Huber H."/>
            <person name="Spring S."/>
            <person name="Rohde M."/>
            <person name="Goker M."/>
            <person name="Wirth R."/>
            <person name="Woyke T."/>
            <person name="Bristow J."/>
            <person name="Eisen J.A."/>
            <person name="Markowitz V."/>
            <person name="Hugenholtz P."/>
            <person name="Kyrpides N.C."/>
            <person name="Klenk H.P."/>
        </authorList>
    </citation>
    <scope>NUCLEOTIDE SEQUENCE [LARGE SCALE GENOMIC DNA]</scope>
    <source>
        <strain evidence="3">DSM 5631 / JCM 9629 / NBRC 100127 / Av18</strain>
    </source>
</reference>
<accession>D2RE36</accession>
<dbReference type="InterPro" id="IPR003744">
    <property type="entry name" value="YhhQ"/>
</dbReference>
<keyword evidence="1" id="KW-0472">Membrane</keyword>
<dbReference type="NCBIfam" id="TIGR00697">
    <property type="entry name" value="queuosine precursor transporter"/>
    <property type="match status" value="1"/>
</dbReference>
<keyword evidence="3" id="KW-1185">Reference proteome</keyword>
<dbReference type="HAMAP" id="MF_02088">
    <property type="entry name" value="Q_prec_transport"/>
    <property type="match status" value="1"/>
</dbReference>
<proteinExistence type="inferred from homology"/>
<dbReference type="HOGENOM" id="CLU_075503_0_1_2"/>